<accession>A0A4V0YYV6</accession>
<dbReference type="EMBL" id="CP035758">
    <property type="protein sequence ID" value="QBD77551.1"/>
    <property type="molecule type" value="Genomic_DNA"/>
</dbReference>
<evidence type="ECO:0000313" key="4">
    <source>
        <dbReference type="Proteomes" id="UP000290365"/>
    </source>
</evidence>
<dbReference type="KEGG" id="kbs:EPA93_16760"/>
<keyword evidence="1" id="KW-0547">Nucleotide-binding</keyword>
<dbReference type="GO" id="GO:0005737">
    <property type="term" value="C:cytoplasm"/>
    <property type="evidence" value="ECO:0007669"/>
    <property type="project" value="TreeGrafter"/>
</dbReference>
<keyword evidence="1" id="KW-0067">ATP-binding</keyword>
<reference evidence="3 4" key="1">
    <citation type="submission" date="2019-01" db="EMBL/GenBank/DDBJ databases">
        <title>Ktedonosporobacter rubrisoli SCAWS-G2.</title>
        <authorList>
            <person name="Huang Y."/>
            <person name="Yan B."/>
        </authorList>
    </citation>
    <scope>NUCLEOTIDE SEQUENCE [LARGE SCALE GENOMIC DNA]</scope>
    <source>
        <strain evidence="3 4">SCAWS-G2</strain>
    </source>
</reference>
<dbReference type="GO" id="GO:0005524">
    <property type="term" value="F:ATP binding"/>
    <property type="evidence" value="ECO:0007669"/>
    <property type="project" value="UniProtKB-UniRule"/>
</dbReference>
<dbReference type="PANTHER" id="PTHR21621">
    <property type="entry name" value="RIBOSOMAL PROTEIN S6 MODIFICATION PROTEIN"/>
    <property type="match status" value="1"/>
</dbReference>
<protein>
    <recommendedName>
        <fullName evidence="2">ATP-grasp domain-containing protein</fullName>
    </recommendedName>
</protein>
<dbReference type="SUPFAM" id="SSF56059">
    <property type="entry name" value="Glutathione synthetase ATP-binding domain-like"/>
    <property type="match status" value="1"/>
</dbReference>
<dbReference type="GO" id="GO:0018169">
    <property type="term" value="F:ribosomal S6-glutamic acid ligase activity"/>
    <property type="evidence" value="ECO:0007669"/>
    <property type="project" value="TreeGrafter"/>
</dbReference>
<dbReference type="RefSeq" id="WP_129888606.1">
    <property type="nucleotide sequence ID" value="NZ_CP035758.1"/>
</dbReference>
<dbReference type="PANTHER" id="PTHR21621:SF0">
    <property type="entry name" value="BETA-CITRYLGLUTAMATE SYNTHASE B-RELATED"/>
    <property type="match status" value="1"/>
</dbReference>
<evidence type="ECO:0000313" key="3">
    <source>
        <dbReference type="EMBL" id="QBD77551.1"/>
    </source>
</evidence>
<proteinExistence type="predicted"/>
<dbReference type="OrthoDB" id="583309at2"/>
<gene>
    <name evidence="3" type="ORF">EPA93_16760</name>
</gene>
<organism evidence="3 4">
    <name type="scientific">Ktedonosporobacter rubrisoli</name>
    <dbReference type="NCBI Taxonomy" id="2509675"/>
    <lineage>
        <taxon>Bacteria</taxon>
        <taxon>Bacillati</taxon>
        <taxon>Chloroflexota</taxon>
        <taxon>Ktedonobacteria</taxon>
        <taxon>Ktedonobacterales</taxon>
        <taxon>Ktedonosporobacteraceae</taxon>
        <taxon>Ktedonosporobacter</taxon>
    </lineage>
</organism>
<dbReference type="GO" id="GO:0046872">
    <property type="term" value="F:metal ion binding"/>
    <property type="evidence" value="ECO:0007669"/>
    <property type="project" value="InterPro"/>
</dbReference>
<dbReference type="InterPro" id="IPR048936">
    <property type="entry name" value="MvdD-like_ATPgrasp"/>
</dbReference>
<name>A0A4V0YYV6_KTERU</name>
<dbReference type="GO" id="GO:0009432">
    <property type="term" value="P:SOS response"/>
    <property type="evidence" value="ECO:0007669"/>
    <property type="project" value="TreeGrafter"/>
</dbReference>
<sequence length="339" mass="38560">MGRNQIVIVTNMDDLHTDDVILLLQERGHEVVRLNTNDIPLSTTLSLTFSDKSSVWKGSIAIHTNGRVIDLEQVRSVWWRRPQRFGLPLDLSEQERAFANDELDHALRSVWASLDCYWISRPDAIRVATWKGNQLQRAARLGLEVPRTLLTSDPEAVRTFYEQCGGQIVFKVMTDPFLGAPKLAQTHPEGLSEQPFITTTTLITASELARLDSVRLVPCLFQEYIPKRLELRVTVIGDDIFAAEIHSQEHEQARLDWRNYTLDIPYRKATLPQDIADRCLTLVKSYGLNFSALDLILTPDGRYVFLESNPNGQFIFIEKMVPELRMTEALASCLIRGAN</sequence>
<feature type="domain" description="ATP-grasp" evidence="2">
    <location>
        <begin position="135"/>
        <end position="335"/>
    </location>
</feature>
<dbReference type="PROSITE" id="PS50975">
    <property type="entry name" value="ATP_GRASP"/>
    <property type="match status" value="1"/>
</dbReference>
<dbReference type="Pfam" id="PF21068">
    <property type="entry name" value="ATPgraspMvdD"/>
    <property type="match status" value="1"/>
</dbReference>
<dbReference type="Proteomes" id="UP000290365">
    <property type="component" value="Chromosome"/>
</dbReference>
<dbReference type="Gene3D" id="3.30.470.20">
    <property type="entry name" value="ATP-grasp fold, B domain"/>
    <property type="match status" value="1"/>
</dbReference>
<evidence type="ECO:0000256" key="1">
    <source>
        <dbReference type="PROSITE-ProRule" id="PRU00409"/>
    </source>
</evidence>
<evidence type="ECO:0000259" key="2">
    <source>
        <dbReference type="PROSITE" id="PS50975"/>
    </source>
</evidence>
<dbReference type="InterPro" id="IPR011761">
    <property type="entry name" value="ATP-grasp"/>
</dbReference>
<keyword evidence="4" id="KW-1185">Reference proteome</keyword>
<dbReference type="AlphaFoldDB" id="A0A4V0YYV6"/>